<keyword evidence="3" id="KW-0808">Transferase</keyword>
<dbReference type="NCBIfam" id="TIGR01838">
    <property type="entry name" value="PHA_synth_I"/>
    <property type="match status" value="1"/>
</dbReference>
<accession>A0ABV2TMG3</accession>
<dbReference type="RefSeq" id="WP_354601572.1">
    <property type="nucleotide sequence ID" value="NZ_JBEWZI010000013.1"/>
</dbReference>
<proteinExistence type="predicted"/>
<feature type="domain" description="Poly-beta-hydroxybutyrate polymerase N-terminal" evidence="6">
    <location>
        <begin position="94"/>
        <end position="261"/>
    </location>
</feature>
<dbReference type="Gene3D" id="3.40.50.1820">
    <property type="entry name" value="alpha/beta hydrolase"/>
    <property type="match status" value="1"/>
</dbReference>
<dbReference type="Pfam" id="PF07167">
    <property type="entry name" value="PhaC_N"/>
    <property type="match status" value="1"/>
</dbReference>
<dbReference type="InterPro" id="IPR051321">
    <property type="entry name" value="PHA/PHB_synthase"/>
</dbReference>
<name>A0ABV2TMG3_9RHOO</name>
<keyword evidence="8" id="KW-1185">Reference proteome</keyword>
<evidence type="ECO:0000256" key="5">
    <source>
        <dbReference type="SAM" id="MobiDB-lite"/>
    </source>
</evidence>
<evidence type="ECO:0000259" key="6">
    <source>
        <dbReference type="Pfam" id="PF07167"/>
    </source>
</evidence>
<dbReference type="Proteomes" id="UP001549691">
    <property type="component" value="Unassembled WGS sequence"/>
</dbReference>
<comment type="subcellular location">
    <subcellularLocation>
        <location evidence="1">Cytoplasm</location>
    </subcellularLocation>
</comment>
<comment type="caution">
    <text evidence="7">The sequence shown here is derived from an EMBL/GenBank/DDBJ whole genome shotgun (WGS) entry which is preliminary data.</text>
</comment>
<keyword evidence="2" id="KW-0963">Cytoplasm</keyword>
<reference evidence="7 8" key="1">
    <citation type="submission" date="2024-07" db="EMBL/GenBank/DDBJ databases">
        <title>Uliginosibacterium flavum JJ3220;KACC:17644.</title>
        <authorList>
            <person name="Kim M.K."/>
        </authorList>
    </citation>
    <scope>NUCLEOTIDE SEQUENCE [LARGE SCALE GENOMIC DNA]</scope>
    <source>
        <strain evidence="7 8">KACC:17644</strain>
    </source>
</reference>
<organism evidence="7 8">
    <name type="scientific">Uliginosibacterium flavum</name>
    <dbReference type="NCBI Taxonomy" id="1396831"/>
    <lineage>
        <taxon>Bacteria</taxon>
        <taxon>Pseudomonadati</taxon>
        <taxon>Pseudomonadota</taxon>
        <taxon>Betaproteobacteria</taxon>
        <taxon>Rhodocyclales</taxon>
        <taxon>Zoogloeaceae</taxon>
        <taxon>Uliginosibacterium</taxon>
    </lineage>
</organism>
<evidence type="ECO:0000256" key="4">
    <source>
        <dbReference type="ARBA" id="ARBA00023315"/>
    </source>
</evidence>
<keyword evidence="4" id="KW-0012">Acyltransferase</keyword>
<dbReference type="EMBL" id="JBEWZI010000013">
    <property type="protein sequence ID" value="MET7015111.1"/>
    <property type="molecule type" value="Genomic_DNA"/>
</dbReference>
<evidence type="ECO:0000313" key="7">
    <source>
        <dbReference type="EMBL" id="MET7015111.1"/>
    </source>
</evidence>
<protein>
    <submittedName>
        <fullName evidence="7">Class I poly(R)-hydroxyalkanoic acid synthase</fullName>
    </submittedName>
</protein>
<gene>
    <name evidence="7" type="primary">phaC</name>
    <name evidence="7" type="ORF">ABXR19_13010</name>
</gene>
<dbReference type="InterPro" id="IPR010963">
    <property type="entry name" value="PHA_synth_I"/>
</dbReference>
<dbReference type="InterPro" id="IPR010941">
    <property type="entry name" value="PhaC_N"/>
</dbReference>
<evidence type="ECO:0000256" key="1">
    <source>
        <dbReference type="ARBA" id="ARBA00004496"/>
    </source>
</evidence>
<evidence type="ECO:0000256" key="3">
    <source>
        <dbReference type="ARBA" id="ARBA00022679"/>
    </source>
</evidence>
<dbReference type="PANTHER" id="PTHR36837:SF5">
    <property type="entry name" value="POLY-3-HYDROXYBUTYRATE SYNTHASE"/>
    <property type="match status" value="1"/>
</dbReference>
<dbReference type="InterPro" id="IPR029058">
    <property type="entry name" value="AB_hydrolase_fold"/>
</dbReference>
<dbReference type="SUPFAM" id="SSF53474">
    <property type="entry name" value="alpha/beta-Hydrolases"/>
    <property type="match status" value="1"/>
</dbReference>
<sequence>MLTPEQSQAAVESLMRASQNFMQGFLGHISQAQAKAPQGFAPMVSMPPMPGLDNEKMAQLHREHAESHAKLWSALTQRKPGDEAEPIIAPPAGDRRFTAPEWEASPVHDYMRQAYLINARFLSAVAEELPISDRAAKSRAQFMMRQCIDALAPSNFAATNPEVVQKALATKGESLTQGLMNLIGDVEKGRISMTDDSAFEVGGNLATTQGSVVFENRVMQLIQYSPLTEKVCKRPLLIVPPCINKFYILDLQPENSFVRYAVEQGLTVFLVSWCNPKAEHGDLTWDDYLGDGVLQALDVVRSITKQDKPNVLGFCIGGTLLASALAVAYARGEDPVESATFLTALLDFSETGDISCFVDEAAVASKEASIGKGGLMPGRELSQMFSSLRPNDLIWNYVVDNYLKGNKPPVFDLLYWNSDSTNMPGPFAGYYLRNMYLENNLRVPGKLNMLGESVDLGKVSCPTYFVAAREDHIVPWRTSFLGRRLINGESTFVLGASGHIAGVVNPASKNKRSYWTNASPSTTSDEWLESAVEHKGSWWPNWIDWLKARSGDAIAARSKLGSRDYKVSEPAPGRYVKERV</sequence>
<evidence type="ECO:0000313" key="8">
    <source>
        <dbReference type="Proteomes" id="UP001549691"/>
    </source>
</evidence>
<evidence type="ECO:0000256" key="2">
    <source>
        <dbReference type="ARBA" id="ARBA00022490"/>
    </source>
</evidence>
<dbReference type="PANTHER" id="PTHR36837">
    <property type="entry name" value="POLY(3-HYDROXYALKANOATE) POLYMERASE SUBUNIT PHAC"/>
    <property type="match status" value="1"/>
</dbReference>
<feature type="region of interest" description="Disordered" evidence="5">
    <location>
        <begin position="77"/>
        <end position="97"/>
    </location>
</feature>